<proteinExistence type="predicted"/>
<protein>
    <submittedName>
        <fullName evidence="2">DUF4232 domain-containing protein</fullName>
    </submittedName>
</protein>
<evidence type="ECO:0000259" key="1">
    <source>
        <dbReference type="Pfam" id="PF14016"/>
    </source>
</evidence>
<evidence type="ECO:0000313" key="3">
    <source>
        <dbReference type="Proteomes" id="UP001164963"/>
    </source>
</evidence>
<dbReference type="RefSeq" id="WP_265546073.1">
    <property type="nucleotide sequence ID" value="NZ_CP098740.1"/>
</dbReference>
<dbReference type="Proteomes" id="UP001164963">
    <property type="component" value="Chromosome"/>
</dbReference>
<sequence length="122" mass="12859">MSVKRGDGGAGQVYYELTFVNKSGHSCTLNGFPGVSLIQRDGQVIGAPAKRDGASHGATELASGKTAHVVLHTLNQGIADGGCWKQGAYLRVYPPGSKEALTLRDPQIRVCGGRFTTTSVER</sequence>
<reference evidence="2" key="1">
    <citation type="journal article" date="2022" name="Front. Microbiol.">
        <title>Mirubactin C rescues the lethal effect of cell wall biosynthesis mutations in Bacillus subtilis.</title>
        <authorList>
            <person name="Kepplinger B."/>
            <person name="Wen X."/>
            <person name="Tyler A.R."/>
            <person name="Kim B.Y."/>
            <person name="Brown J."/>
            <person name="Banks P."/>
            <person name="Dashti Y."/>
            <person name="Mackenzie E.S."/>
            <person name="Wills C."/>
            <person name="Kawai Y."/>
            <person name="Waldron K.J."/>
            <person name="Allenby N.E.E."/>
            <person name="Wu L.J."/>
            <person name="Hall M.J."/>
            <person name="Errington J."/>
        </authorList>
    </citation>
    <scope>NUCLEOTIDE SEQUENCE</scope>
    <source>
        <strain evidence="2">MDA8-470</strain>
    </source>
</reference>
<dbReference type="EMBL" id="CP098740">
    <property type="protein sequence ID" value="UZK57697.1"/>
    <property type="molecule type" value="Genomic_DNA"/>
</dbReference>
<dbReference type="Pfam" id="PF14016">
    <property type="entry name" value="DUF4232"/>
    <property type="match status" value="1"/>
</dbReference>
<evidence type="ECO:0000313" key="2">
    <source>
        <dbReference type="EMBL" id="UZK57697.1"/>
    </source>
</evidence>
<gene>
    <name evidence="2" type="ORF">NEH16_29610</name>
</gene>
<dbReference type="InterPro" id="IPR025326">
    <property type="entry name" value="DUF4232"/>
</dbReference>
<name>A0ABY6PZB4_9ACTN</name>
<feature type="domain" description="DUF4232" evidence="1">
    <location>
        <begin position="2"/>
        <end position="120"/>
    </location>
</feature>
<keyword evidence="3" id="KW-1185">Reference proteome</keyword>
<accession>A0ABY6PZB4</accession>
<organism evidence="2 3">
    <name type="scientific">Streptomyces drozdowiczii</name>
    <dbReference type="NCBI Taxonomy" id="202862"/>
    <lineage>
        <taxon>Bacteria</taxon>
        <taxon>Bacillati</taxon>
        <taxon>Actinomycetota</taxon>
        <taxon>Actinomycetes</taxon>
        <taxon>Kitasatosporales</taxon>
        <taxon>Streptomycetaceae</taxon>
        <taxon>Streptomyces</taxon>
    </lineage>
</organism>